<dbReference type="InterPro" id="IPR025930">
    <property type="entry name" value="NETI"/>
</dbReference>
<name>A0A7X2V578_9BACI</name>
<accession>A0A7X2V578</accession>
<keyword evidence="2" id="KW-1185">Reference proteome</keyword>
<reference evidence="1 2" key="1">
    <citation type="journal article" date="2017" name="Int. J. Syst. Evol. Microbiol.">
        <title>Bacillus mangrovi sp. nov., isolated from a sediment sample from a mangrove forest.</title>
        <authorList>
            <person name="Gupta V."/>
            <person name="Singh P.K."/>
            <person name="Korpole S."/>
            <person name="Tanuku N.R.S."/>
            <person name="Pinnaka A.K."/>
        </authorList>
    </citation>
    <scope>NUCLEOTIDE SEQUENCE [LARGE SCALE GENOMIC DNA]</scope>
    <source>
        <strain evidence="1 2">KCTC 33872</strain>
    </source>
</reference>
<dbReference type="RefSeq" id="WP_155112704.1">
    <property type="nucleotide sequence ID" value="NZ_WMIB01000012.1"/>
</dbReference>
<proteinExistence type="predicted"/>
<dbReference type="OrthoDB" id="2354098at2"/>
<evidence type="ECO:0000313" key="2">
    <source>
        <dbReference type="Proteomes" id="UP000434639"/>
    </source>
</evidence>
<gene>
    <name evidence="1" type="ORF">GKZ89_12285</name>
</gene>
<dbReference type="AlphaFoldDB" id="A0A7X2V578"/>
<sequence>MPEKPQKKKFEVAENESIADVLDRMKEEGYSPVRRMEEPIFKEVKKNGKTEILPAGRKLVFEGKLL</sequence>
<protein>
    <submittedName>
        <fullName evidence="1">NETI motif-containing protein</fullName>
    </submittedName>
</protein>
<organism evidence="1 2">
    <name type="scientific">Metabacillus mangrovi</name>
    <dbReference type="NCBI Taxonomy" id="1491830"/>
    <lineage>
        <taxon>Bacteria</taxon>
        <taxon>Bacillati</taxon>
        <taxon>Bacillota</taxon>
        <taxon>Bacilli</taxon>
        <taxon>Bacillales</taxon>
        <taxon>Bacillaceae</taxon>
        <taxon>Metabacillus</taxon>
    </lineage>
</organism>
<dbReference type="EMBL" id="WMIB01000012">
    <property type="protein sequence ID" value="MTH54180.1"/>
    <property type="molecule type" value="Genomic_DNA"/>
</dbReference>
<dbReference type="Pfam" id="PF14044">
    <property type="entry name" value="NETI"/>
    <property type="match status" value="1"/>
</dbReference>
<dbReference type="Proteomes" id="UP000434639">
    <property type="component" value="Unassembled WGS sequence"/>
</dbReference>
<evidence type="ECO:0000313" key="1">
    <source>
        <dbReference type="EMBL" id="MTH54180.1"/>
    </source>
</evidence>
<comment type="caution">
    <text evidence="1">The sequence shown here is derived from an EMBL/GenBank/DDBJ whole genome shotgun (WGS) entry which is preliminary data.</text>
</comment>